<dbReference type="OrthoDB" id="429932at2759"/>
<dbReference type="AlphaFoldDB" id="A0A4P9WD33"/>
<dbReference type="SMART" id="SM00853">
    <property type="entry name" value="MutL_C"/>
    <property type="match status" value="1"/>
</dbReference>
<dbReference type="Pfam" id="PF13589">
    <property type="entry name" value="HATPase_c_3"/>
    <property type="match status" value="1"/>
</dbReference>
<dbReference type="PANTHER" id="PTHR10073">
    <property type="entry name" value="DNA MISMATCH REPAIR PROTEIN MLH, PMS, MUTL"/>
    <property type="match status" value="1"/>
</dbReference>
<keyword evidence="2" id="KW-0227">DNA damage</keyword>
<dbReference type="GO" id="GO:0032300">
    <property type="term" value="C:mismatch repair complex"/>
    <property type="evidence" value="ECO:0007669"/>
    <property type="project" value="InterPro"/>
</dbReference>
<name>A0A4P9WD33_9FUNG</name>
<evidence type="ECO:0000256" key="2">
    <source>
        <dbReference type="ARBA" id="ARBA00022763"/>
    </source>
</evidence>
<dbReference type="Gene3D" id="3.30.1540.20">
    <property type="entry name" value="MutL, C-terminal domain, dimerisation subdomain"/>
    <property type="match status" value="1"/>
</dbReference>
<dbReference type="GO" id="GO:0006298">
    <property type="term" value="P:mismatch repair"/>
    <property type="evidence" value="ECO:0007669"/>
    <property type="project" value="InterPro"/>
</dbReference>
<reference evidence="6" key="1">
    <citation type="journal article" date="2018" name="Nat. Microbiol.">
        <title>Leveraging single-cell genomics to expand the fungal tree of life.</title>
        <authorList>
            <person name="Ahrendt S.R."/>
            <person name="Quandt C.A."/>
            <person name="Ciobanu D."/>
            <person name="Clum A."/>
            <person name="Salamov A."/>
            <person name="Andreopoulos B."/>
            <person name="Cheng J.F."/>
            <person name="Woyke T."/>
            <person name="Pelin A."/>
            <person name="Henrissat B."/>
            <person name="Reynolds N.K."/>
            <person name="Benny G.L."/>
            <person name="Smith M.E."/>
            <person name="James T.Y."/>
            <person name="Grigoriev I.V."/>
        </authorList>
    </citation>
    <scope>NUCLEOTIDE SEQUENCE [LARGE SCALE GENOMIC DNA]</scope>
</reference>
<dbReference type="Gene3D" id="3.30.565.10">
    <property type="entry name" value="Histidine kinase-like ATPase, C-terminal domain"/>
    <property type="match status" value="1"/>
</dbReference>
<dbReference type="InterPro" id="IPR014721">
    <property type="entry name" value="Ribsml_uS5_D2-typ_fold_subgr"/>
</dbReference>
<dbReference type="GO" id="GO:0140664">
    <property type="term" value="F:ATP-dependent DNA damage sensor activity"/>
    <property type="evidence" value="ECO:0007669"/>
    <property type="project" value="InterPro"/>
</dbReference>
<evidence type="ECO:0000256" key="1">
    <source>
        <dbReference type="ARBA" id="ARBA00006082"/>
    </source>
</evidence>
<feature type="non-terminal residue" evidence="5">
    <location>
        <position position="743"/>
    </location>
</feature>
<evidence type="ECO:0000259" key="3">
    <source>
        <dbReference type="SMART" id="SM00853"/>
    </source>
</evidence>
<dbReference type="PANTHER" id="PTHR10073:SF47">
    <property type="entry name" value="DNA MISMATCH REPAIR PROTEIN MLH3"/>
    <property type="match status" value="1"/>
</dbReference>
<dbReference type="InterPro" id="IPR037198">
    <property type="entry name" value="MutL_C_sf"/>
</dbReference>
<dbReference type="GO" id="GO:0016887">
    <property type="term" value="F:ATP hydrolysis activity"/>
    <property type="evidence" value="ECO:0007669"/>
    <property type="project" value="InterPro"/>
</dbReference>
<dbReference type="SUPFAM" id="SSF55874">
    <property type="entry name" value="ATPase domain of HSP90 chaperone/DNA topoisomerase II/histidine kinase"/>
    <property type="match status" value="1"/>
</dbReference>
<feature type="domain" description="DNA mismatch repair protein S5" evidence="4">
    <location>
        <begin position="211"/>
        <end position="367"/>
    </location>
</feature>
<dbReference type="InterPro" id="IPR042120">
    <property type="entry name" value="MutL_C_dimsub"/>
</dbReference>
<feature type="domain" description="MutL C-terminal dimerisation" evidence="3">
    <location>
        <begin position="581"/>
        <end position="729"/>
    </location>
</feature>
<dbReference type="InterPro" id="IPR013507">
    <property type="entry name" value="DNA_mismatch_S5_2-like"/>
</dbReference>
<dbReference type="PROSITE" id="PS00058">
    <property type="entry name" value="DNA_MISMATCH_REPAIR_1"/>
    <property type="match status" value="1"/>
</dbReference>
<evidence type="ECO:0000259" key="4">
    <source>
        <dbReference type="SMART" id="SM01340"/>
    </source>
</evidence>
<accession>A0A4P9WD33</accession>
<comment type="similarity">
    <text evidence="1">Belongs to the DNA mismatch repair MutL/HexB family.</text>
</comment>
<dbReference type="Gene3D" id="3.30.230.10">
    <property type="match status" value="1"/>
</dbReference>
<dbReference type="InterPro" id="IPR038973">
    <property type="entry name" value="MutL/Mlh/Pms-like"/>
</dbReference>
<gene>
    <name evidence="5" type="ORF">BDK51DRAFT_39117</name>
</gene>
<dbReference type="GO" id="GO:0030983">
    <property type="term" value="F:mismatched DNA binding"/>
    <property type="evidence" value="ECO:0007669"/>
    <property type="project" value="InterPro"/>
</dbReference>
<dbReference type="SUPFAM" id="SSF118116">
    <property type="entry name" value="DNA mismatch repair protein MutL"/>
    <property type="match status" value="1"/>
</dbReference>
<organism evidence="5 6">
    <name type="scientific">Blyttiomyces helicus</name>
    <dbReference type="NCBI Taxonomy" id="388810"/>
    <lineage>
        <taxon>Eukaryota</taxon>
        <taxon>Fungi</taxon>
        <taxon>Fungi incertae sedis</taxon>
        <taxon>Chytridiomycota</taxon>
        <taxon>Chytridiomycota incertae sedis</taxon>
        <taxon>Chytridiomycetes</taxon>
        <taxon>Chytridiomycetes incertae sedis</taxon>
        <taxon>Blyttiomyces</taxon>
    </lineage>
</organism>
<dbReference type="InterPro" id="IPR014790">
    <property type="entry name" value="MutL_C"/>
</dbReference>
<dbReference type="InterPro" id="IPR036890">
    <property type="entry name" value="HATPase_C_sf"/>
</dbReference>
<sequence>MPARAEFDPRHARIPSQVRFFLLQISRSSRIPTMSDLRKLPAKTIKTLRSSLVITSAAQAVLELAQNAVDAGADTIEISVDLKDGILSVSDNGRGIDPEGFAILGQRYVTSKGGNWDGGSFGFRGEALASICEVAMVEITSRGNTMQTKTITLKFPVRRRRLEEVESLQTVRRALEPLALICPDVSISVLDAAKNAKVLSTRKAASPVSIFRQLFGAALAQALRNVNHAIGEYRLEGFCGATGFPTKYHQYIFVNKHCMSPNHLHKRVNEYFLQTDFARAGGDEDAPICLSVDGDQPAMKSTSRAPRLPLSVLCRVRSFNRLIIVLSTNHRNRSCDVTLEVMKSMVQFKDSSAISTLLSEGLLAFFHAAKLVAPNFRRLHSSADALGPPDRPPSPRFLDRWTPAFESVVGVKGAAAIQFSDDEFRTRALGKRGECCAAQAASKRKRVEVSADGVEYEVSRDPDTRIEYFVDGRTGNSYIEPPGAIIKPETQAPRGRIDIRSFLRTTASDAPMANLWAEDTLKKWKNPVFRGAARPTPVLRLSTVDPPARTFTEKAERAFKGPRTEELELAISKERLQNLRVISQIDAKFIACKLPKRTGTPESDLLVMVDQHAADERCRLEALLDEFKGAVATESEPECTVETIPLDSLRISLTRREAAAALRVANRFARWGIAIEPPENFYVAASAANEDADDHRVQVKIVALPRLIADRCVADPKLVRDLIVAHVHWIQEGNPPGACPRGV</sequence>
<proteinExistence type="inferred from homology"/>
<evidence type="ECO:0008006" key="7">
    <source>
        <dbReference type="Google" id="ProtNLM"/>
    </source>
</evidence>
<dbReference type="Proteomes" id="UP000269721">
    <property type="component" value="Unassembled WGS sequence"/>
</dbReference>
<dbReference type="SMART" id="SM01340">
    <property type="entry name" value="DNA_mis_repair"/>
    <property type="match status" value="1"/>
</dbReference>
<evidence type="ECO:0000313" key="6">
    <source>
        <dbReference type="Proteomes" id="UP000269721"/>
    </source>
</evidence>
<dbReference type="InterPro" id="IPR014762">
    <property type="entry name" value="DNA_mismatch_repair_CS"/>
</dbReference>
<evidence type="ECO:0000313" key="5">
    <source>
        <dbReference type="EMBL" id="RKO90434.1"/>
    </source>
</evidence>
<protein>
    <recommendedName>
        <fullName evidence="7">MutL C-terminal dimerisation domain-containing protein</fullName>
    </recommendedName>
</protein>
<dbReference type="EMBL" id="KZ995561">
    <property type="protein sequence ID" value="RKO90434.1"/>
    <property type="molecule type" value="Genomic_DNA"/>
</dbReference>
<keyword evidence="6" id="KW-1185">Reference proteome</keyword>
<dbReference type="GO" id="GO:0005524">
    <property type="term" value="F:ATP binding"/>
    <property type="evidence" value="ECO:0007669"/>
    <property type="project" value="InterPro"/>
</dbReference>